<dbReference type="Proteomes" id="UP000029672">
    <property type="component" value="Chromosome"/>
</dbReference>
<dbReference type="InterPro" id="IPR005627">
    <property type="entry name" value="CutC-like"/>
</dbReference>
<dbReference type="OrthoDB" id="9815677at2"/>
<dbReference type="GO" id="GO:0005737">
    <property type="term" value="C:cytoplasm"/>
    <property type="evidence" value="ECO:0007669"/>
    <property type="project" value="UniProtKB-SubCell"/>
</dbReference>
<comment type="subcellular location">
    <subcellularLocation>
        <location evidence="2">Cytoplasm</location>
    </subcellularLocation>
</comment>
<dbReference type="AlphaFoldDB" id="A0A097ENK5"/>
<evidence type="ECO:0000256" key="2">
    <source>
        <dbReference type="HAMAP-Rule" id="MF_00795"/>
    </source>
</evidence>
<proteinExistence type="inferred from homology"/>
<dbReference type="GO" id="GO:0005507">
    <property type="term" value="F:copper ion binding"/>
    <property type="evidence" value="ECO:0007669"/>
    <property type="project" value="TreeGrafter"/>
</dbReference>
<comment type="similarity">
    <text evidence="1 2">Belongs to the CutC family.</text>
</comment>
<dbReference type="SUPFAM" id="SSF110395">
    <property type="entry name" value="CutC-like"/>
    <property type="match status" value="1"/>
</dbReference>
<organism evidence="3 4">
    <name type="scientific">Candidatus Francisella endociliophora</name>
    <dbReference type="NCBI Taxonomy" id="653937"/>
    <lineage>
        <taxon>Bacteria</taxon>
        <taxon>Pseudomonadati</taxon>
        <taxon>Pseudomonadota</taxon>
        <taxon>Gammaproteobacteria</taxon>
        <taxon>Thiotrichales</taxon>
        <taxon>Francisellaceae</taxon>
        <taxon>Francisella</taxon>
    </lineage>
</organism>
<dbReference type="eggNOG" id="COG3142">
    <property type="taxonomic scope" value="Bacteria"/>
</dbReference>
<dbReference type="STRING" id="1547445.LO80_03630"/>
<dbReference type="HOGENOM" id="CLU_050555_3_1_6"/>
<dbReference type="KEGG" id="frf:LO80_03630"/>
<dbReference type="PANTHER" id="PTHR12598:SF0">
    <property type="entry name" value="COPPER HOMEOSTASIS PROTEIN CUTC HOMOLOG"/>
    <property type="match status" value="1"/>
</dbReference>
<dbReference type="RefSeq" id="WP_040008644.1">
    <property type="nucleotide sequence ID" value="NZ_CP009574.1"/>
</dbReference>
<dbReference type="InterPro" id="IPR036822">
    <property type="entry name" value="CutC-like_dom_sf"/>
</dbReference>
<dbReference type="Pfam" id="PF03932">
    <property type="entry name" value="CutC"/>
    <property type="match status" value="1"/>
</dbReference>
<keyword evidence="2" id="KW-0963">Cytoplasm</keyword>
<reference evidence="3 4" key="1">
    <citation type="submission" date="2014-10" db="EMBL/GenBank/DDBJ databases">
        <title>Whole genome sequence of Francisella endociliophora strain FSC1006, isolated from a laboratory culture of the marine ciliate Euplotes raikovi.</title>
        <authorList>
            <person name="Granberg M."/>
            <person name="Backman S."/>
            <person name="Lundmark E."/>
            <person name="Nilsson E."/>
            <person name="Karlsson E."/>
            <person name="Thelaus J."/>
            <person name="Ohrman C."/>
            <person name="Larkeryd A."/>
            <person name="Stenberg P."/>
        </authorList>
    </citation>
    <scope>NUCLEOTIDE SEQUENCE [LARGE SCALE GENOMIC DNA]</scope>
    <source>
        <strain evidence="3 4">FSC1006</strain>
    </source>
</reference>
<protein>
    <recommendedName>
        <fullName evidence="2">PF03932 family protein CutC</fullName>
    </recommendedName>
</protein>
<dbReference type="EMBL" id="CP009574">
    <property type="protein sequence ID" value="AIT09147.1"/>
    <property type="molecule type" value="Genomic_DNA"/>
</dbReference>
<sequence length="238" mass="26266">MTTLEICIDNYQSIINAQKAGADRLELCSALGVEGLTPSPNLVKFAKENFTSSLQAMVRHRAGDFYYDEIDQQIMLNDLKTMLELNIDGVVIGALTKENKIDKEFLKPFIELTKQAGKELTFHRAIDLTTNIYTATQEIIRLGFDRVLTSGTATNVITGLETIKSLQEKFGSQIKIMPGGGINSANVKEILENTKVTNVHCSASKKILRNTDSTAFPASALEIKISQIDEMISISSQF</sequence>
<dbReference type="PANTHER" id="PTHR12598">
    <property type="entry name" value="COPPER HOMEOSTASIS PROTEIN CUTC"/>
    <property type="match status" value="1"/>
</dbReference>
<evidence type="ECO:0000313" key="3">
    <source>
        <dbReference type="EMBL" id="AIT09147.1"/>
    </source>
</evidence>
<name>A0A097ENK5_9GAMM</name>
<evidence type="ECO:0000313" key="4">
    <source>
        <dbReference type="Proteomes" id="UP000029672"/>
    </source>
</evidence>
<keyword evidence="4" id="KW-1185">Reference proteome</keyword>
<dbReference type="Gene3D" id="3.20.20.380">
    <property type="entry name" value="Copper homeostasis (CutC) domain"/>
    <property type="match status" value="1"/>
</dbReference>
<comment type="caution">
    <text evidence="2">Once thought to be involved in copper homeostasis, experiments in E.coli have shown this is not the case.</text>
</comment>
<dbReference type="HAMAP" id="MF_00795">
    <property type="entry name" value="CutC"/>
    <property type="match status" value="1"/>
</dbReference>
<accession>A0A097ENK5</accession>
<gene>
    <name evidence="2" type="primary">cutC</name>
    <name evidence="3" type="ORF">LO80_03630</name>
</gene>
<evidence type="ECO:0000256" key="1">
    <source>
        <dbReference type="ARBA" id="ARBA00007768"/>
    </source>
</evidence>